<gene>
    <name evidence="2" type="ordered locus">CNN00155</name>
</gene>
<dbReference type="PANTHER" id="PTHR48081:SF5">
    <property type="entry name" value="ALPHA_BETA HYDROLASE FOLD-3 DOMAIN-CONTAINING PROTEIN"/>
    <property type="match status" value="1"/>
</dbReference>
<dbReference type="InterPro" id="IPR029058">
    <property type="entry name" value="AB_hydrolase_fold"/>
</dbReference>
<organism evidence="2 3">
    <name type="scientific">Cryptococcus deneoformans (strain JEC21 / ATCC MYA-565)</name>
    <name type="common">Cryptococcus neoformans var. neoformans serotype D</name>
    <dbReference type="NCBI Taxonomy" id="214684"/>
    <lineage>
        <taxon>Eukaryota</taxon>
        <taxon>Fungi</taxon>
        <taxon>Dikarya</taxon>
        <taxon>Basidiomycota</taxon>
        <taxon>Agaricomycotina</taxon>
        <taxon>Tremellomycetes</taxon>
        <taxon>Tremellales</taxon>
        <taxon>Cryptococcaceae</taxon>
        <taxon>Cryptococcus</taxon>
        <taxon>Cryptococcus neoformans species complex</taxon>
    </lineage>
</organism>
<accession>A0A0S2M6H1</accession>
<dbReference type="PANTHER" id="PTHR48081">
    <property type="entry name" value="AB HYDROLASE SUPERFAMILY PROTEIN C4A8.06C"/>
    <property type="match status" value="1"/>
</dbReference>
<keyword evidence="3" id="KW-1185">Reference proteome</keyword>
<dbReference type="OrthoDB" id="408631at2759"/>
<dbReference type="AlphaFoldDB" id="A0A0S2M6H1"/>
<dbReference type="SUPFAM" id="SSF53474">
    <property type="entry name" value="alpha/beta-Hydrolases"/>
    <property type="match status" value="1"/>
</dbReference>
<evidence type="ECO:0000313" key="2">
    <source>
        <dbReference type="EMBL" id="ALO69791.1"/>
    </source>
</evidence>
<dbReference type="Proteomes" id="UP000002149">
    <property type="component" value="Chromosome 14"/>
</dbReference>
<dbReference type="InterPro" id="IPR050300">
    <property type="entry name" value="GDXG_lipolytic_enzyme"/>
</dbReference>
<sequence length="223" mass="25604">MADLYAICRSNYLLFSQRIETDTYEASKPGSRSSVVHTGFWIEARGVDGKQDLTRDAAPGERMIYFIVGGGYMGRHPLRIHTPWPLAKISKARVFSVSYRKSLSDSTAFPCSLLDTLAGYQYLIEEKHFEHKNIILCGDLPTRLSTWLVFSWGWCQLVLTLLSTTPLPSIQILFLWPPCHLHREVKYLRKVDHNRNMEKRPRFGLSGFLLVADLPSEQHHLNL</sequence>
<evidence type="ECO:0000313" key="3">
    <source>
        <dbReference type="Proteomes" id="UP000002149"/>
    </source>
</evidence>
<dbReference type="KEGG" id="cne:CNN00155"/>
<keyword evidence="1" id="KW-0378">Hydrolase</keyword>
<dbReference type="PaxDb" id="214684-A0A0S2M6H1"/>
<proteinExistence type="predicted"/>
<dbReference type="GO" id="GO:0016787">
    <property type="term" value="F:hydrolase activity"/>
    <property type="evidence" value="ECO:0007669"/>
    <property type="project" value="UniProtKB-KW"/>
</dbReference>
<dbReference type="RefSeq" id="XP_024514682.1">
    <property type="nucleotide sequence ID" value="XM_024658866.1"/>
</dbReference>
<dbReference type="InParanoid" id="A0A0S2M6H1"/>
<evidence type="ECO:0000256" key="1">
    <source>
        <dbReference type="ARBA" id="ARBA00022801"/>
    </source>
</evidence>
<dbReference type="VEuPathDB" id="FungiDB:CNN00155"/>
<dbReference type="EMBL" id="AE017356">
    <property type="protein sequence ID" value="ALO69791.1"/>
    <property type="molecule type" value="Genomic_DNA"/>
</dbReference>
<dbReference type="GeneID" id="36393154"/>
<dbReference type="Gene3D" id="3.40.50.1820">
    <property type="entry name" value="alpha/beta hydrolase"/>
    <property type="match status" value="1"/>
</dbReference>
<reference evidence="2 3" key="1">
    <citation type="journal article" date="2005" name="Science">
        <title>The genome of the basidiomycetous yeast and human pathogen Cryptococcus neoformans.</title>
        <authorList>
            <person name="Loftus B.J."/>
            <person name="Fung E."/>
            <person name="Roncaglia P."/>
            <person name="Rowley D."/>
            <person name="Amedeo P."/>
            <person name="Bruno D."/>
            <person name="Vamathevan J."/>
            <person name="Miranda M."/>
            <person name="Anderson I.J."/>
            <person name="Fraser J.A."/>
            <person name="Allen J.E."/>
            <person name="Bosdet I.E."/>
            <person name="Brent M.R."/>
            <person name="Chiu R."/>
            <person name="Doering T.L."/>
            <person name="Donlin M.J."/>
            <person name="D'Souza C.A."/>
            <person name="Fox D.S."/>
            <person name="Grinberg V."/>
            <person name="Fu J."/>
            <person name="Fukushima M."/>
            <person name="Haas B.J."/>
            <person name="Huang J.C."/>
            <person name="Janbon G."/>
            <person name="Jones S.J."/>
            <person name="Koo H.L."/>
            <person name="Krzywinski M.I."/>
            <person name="Kwon-Chung J.K."/>
            <person name="Lengeler K.B."/>
            <person name="Maiti R."/>
            <person name="Marra M.A."/>
            <person name="Marra R.E."/>
            <person name="Mathewson C.A."/>
            <person name="Mitchell T.G."/>
            <person name="Pertea M."/>
            <person name="Riggs F.R."/>
            <person name="Salzberg S.L."/>
            <person name="Schein J.E."/>
            <person name="Shvartsbeyn A."/>
            <person name="Shin H."/>
            <person name="Shumway M."/>
            <person name="Specht C.A."/>
            <person name="Suh B.B."/>
            <person name="Tenney A."/>
            <person name="Utterback T.R."/>
            <person name="Wickes B.L."/>
            <person name="Wortman J.R."/>
            <person name="Wye N.H."/>
            <person name="Kronstad J.W."/>
            <person name="Lodge J.K."/>
            <person name="Heitman J."/>
            <person name="Davis R.W."/>
            <person name="Fraser C.M."/>
            <person name="Hyman R.W."/>
        </authorList>
    </citation>
    <scope>NUCLEOTIDE SEQUENCE [LARGE SCALE GENOMIC DNA]</scope>
    <source>
        <strain evidence="3">JEC21 / ATCC MYA-565</strain>
    </source>
</reference>
<protein>
    <submittedName>
        <fullName evidence="2">Uncharacterized protein</fullName>
    </submittedName>
</protein>
<name>A0A0S2M6H1_CRYD1</name>